<gene>
    <name evidence="2" type="ORF">PQR57_37760</name>
</gene>
<name>A0ABW9B1J0_9BURK</name>
<accession>A0ABW9B1J0</accession>
<feature type="transmembrane region" description="Helical" evidence="1">
    <location>
        <begin position="21"/>
        <end position="40"/>
    </location>
</feature>
<dbReference type="EMBL" id="JAQQEZ010000045">
    <property type="protein sequence ID" value="MFM0006720.1"/>
    <property type="molecule type" value="Genomic_DNA"/>
</dbReference>
<keyword evidence="1" id="KW-1133">Transmembrane helix</keyword>
<keyword evidence="1" id="KW-0472">Membrane</keyword>
<dbReference type="Proteomes" id="UP001629230">
    <property type="component" value="Unassembled WGS sequence"/>
</dbReference>
<protein>
    <submittedName>
        <fullName evidence="2">Uncharacterized protein</fullName>
    </submittedName>
</protein>
<organism evidence="2 3">
    <name type="scientific">Paraburkholderia dipogonis</name>
    <dbReference type="NCBI Taxonomy" id="1211383"/>
    <lineage>
        <taxon>Bacteria</taxon>
        <taxon>Pseudomonadati</taxon>
        <taxon>Pseudomonadota</taxon>
        <taxon>Betaproteobacteria</taxon>
        <taxon>Burkholderiales</taxon>
        <taxon>Burkholderiaceae</taxon>
        <taxon>Paraburkholderia</taxon>
    </lineage>
</organism>
<dbReference type="RefSeq" id="WP_279388592.1">
    <property type="nucleotide sequence ID" value="NZ_JAQQEZ010000045.1"/>
</dbReference>
<comment type="caution">
    <text evidence="2">The sequence shown here is derived from an EMBL/GenBank/DDBJ whole genome shotgun (WGS) entry which is preliminary data.</text>
</comment>
<proteinExistence type="predicted"/>
<evidence type="ECO:0000313" key="2">
    <source>
        <dbReference type="EMBL" id="MFM0006720.1"/>
    </source>
</evidence>
<evidence type="ECO:0000256" key="1">
    <source>
        <dbReference type="SAM" id="Phobius"/>
    </source>
</evidence>
<evidence type="ECO:0000313" key="3">
    <source>
        <dbReference type="Proteomes" id="UP001629230"/>
    </source>
</evidence>
<reference evidence="2 3" key="1">
    <citation type="journal article" date="2024" name="Chem. Sci.">
        <title>Discovery of megapolipeptins by genome mining of a Burkholderiales bacteria collection.</title>
        <authorList>
            <person name="Paulo B.S."/>
            <person name="Recchia M.J.J."/>
            <person name="Lee S."/>
            <person name="Fergusson C.H."/>
            <person name="Romanowski S.B."/>
            <person name="Hernandez A."/>
            <person name="Krull N."/>
            <person name="Liu D.Y."/>
            <person name="Cavanagh H."/>
            <person name="Bos A."/>
            <person name="Gray C.A."/>
            <person name="Murphy B.T."/>
            <person name="Linington R.G."/>
            <person name="Eustaquio A.S."/>
        </authorList>
    </citation>
    <scope>NUCLEOTIDE SEQUENCE [LARGE SCALE GENOMIC DNA]</scope>
    <source>
        <strain evidence="2 3">RL17-350-BIC-A</strain>
    </source>
</reference>
<sequence length="44" mass="5106">MPNLIDYVMENRELRNRLIELAAPFSIIGSTIASICMLLARHYR</sequence>
<keyword evidence="1" id="KW-0812">Transmembrane</keyword>
<keyword evidence="3" id="KW-1185">Reference proteome</keyword>